<keyword evidence="4" id="KW-0934">Plastid</keyword>
<dbReference type="CDD" id="cd01425">
    <property type="entry name" value="RPS2"/>
    <property type="match status" value="1"/>
</dbReference>
<dbReference type="GO" id="GO:0006412">
    <property type="term" value="P:translation"/>
    <property type="evidence" value="ECO:0007669"/>
    <property type="project" value="UniProtKB-UniRule"/>
</dbReference>
<dbReference type="NCBIfam" id="TIGR01011">
    <property type="entry name" value="rpsB_bact"/>
    <property type="match status" value="1"/>
</dbReference>
<keyword evidence="3 4" id="KW-0689">Ribosomal protein</keyword>
<geneLocation type="chloroplast" evidence="4"/>
<dbReference type="Pfam" id="PF00318">
    <property type="entry name" value="Ribosomal_S2"/>
    <property type="match status" value="1"/>
</dbReference>
<evidence type="ECO:0000256" key="1">
    <source>
        <dbReference type="ARBA" id="ARBA00004229"/>
    </source>
</evidence>
<dbReference type="GO" id="GO:0003735">
    <property type="term" value="F:structural constituent of ribosome"/>
    <property type="evidence" value="ECO:0007669"/>
    <property type="project" value="InterPro"/>
</dbReference>
<evidence type="ECO:0000256" key="2">
    <source>
        <dbReference type="ARBA" id="ARBA00006242"/>
    </source>
</evidence>
<reference evidence="4" key="1">
    <citation type="submission" date="2019-05" db="EMBL/GenBank/DDBJ databases">
        <authorList>
            <person name="Kumari S."/>
            <person name="Lali A.M."/>
            <person name="Prakash G."/>
        </authorList>
    </citation>
    <scope>NUCLEOTIDE SEQUENCE</scope>
</reference>
<evidence type="ECO:0000313" key="4">
    <source>
        <dbReference type="EMBL" id="QFK68992.1"/>
    </source>
</evidence>
<comment type="similarity">
    <text evidence="2 3">Belongs to the universal ribosomal protein uS2 family.</text>
</comment>
<comment type="subcellular location">
    <subcellularLocation>
        <location evidence="1 3">Plastid</location>
        <location evidence="1 3">Chloroplast</location>
    </subcellularLocation>
</comment>
<accession>A0A5J6XFQ9</accession>
<protein>
    <recommendedName>
        <fullName evidence="3">Small ribosomal subunit protein uS2c</fullName>
    </recommendedName>
</protein>
<dbReference type="PRINTS" id="PR00395">
    <property type="entry name" value="RIBOSOMALS2"/>
</dbReference>
<proteinExistence type="inferred from homology"/>
<dbReference type="InterPro" id="IPR001865">
    <property type="entry name" value="Ribosomal_uS2"/>
</dbReference>
<dbReference type="InterPro" id="IPR023591">
    <property type="entry name" value="Ribosomal_uS2_flav_dom_sf"/>
</dbReference>
<dbReference type="InterPro" id="IPR005706">
    <property type="entry name" value="Ribosomal_uS2_bac/mit/plastid"/>
</dbReference>
<evidence type="ECO:0000256" key="3">
    <source>
        <dbReference type="HAMAP-Rule" id="MF_00291"/>
    </source>
</evidence>
<dbReference type="HAMAP" id="MF_00291_B">
    <property type="entry name" value="Ribosomal_uS2_B"/>
    <property type="match status" value="1"/>
</dbReference>
<sequence length="416" mass="48990">MKKIQILKKIQQLELSATEILTQKQQLKKLMFKNMAKLDEIAQFFAIGQELIKLKNSFEKQSAKKFVAVSYEKLFTMKESNLNKENFTQLEQSIPNPSQLKKMISIVSTLKKEDIFEKNFKTNISNRSKSELEAEKYETSNINPSNASQNKTLLLSKFLMKFIFFLPYLKNSMQILTLRFSQQEKMFTKLNTTLSKIVNSQNALKQIYKKTVSELAIVFSKFFNQKRNLQKLQKNLKQFVSEERLLKFLPKLRYLPTSQTKMYETVELFMKKFVDPKLSYPMEQIYDQKLKFTSKKIAATRKQKWQRLEKYFGGITKMAKMNTKQISKNVAIIIGQQEEMNAVHECRKLGMKIFAVVDTNCNPKLVDHIIPANDDSRNSIKYILGEMLTYIRLGQKLRKKVFIRTKFQNAKKRRFL</sequence>
<keyword evidence="4" id="KW-0150">Chloroplast</keyword>
<dbReference type="GO" id="GO:0009507">
    <property type="term" value="C:chloroplast"/>
    <property type="evidence" value="ECO:0007669"/>
    <property type="project" value="UniProtKB-SubCell"/>
</dbReference>
<dbReference type="AlphaFoldDB" id="A0A5J6XFQ9"/>
<gene>
    <name evidence="4" type="primary">rps2b</name>
    <name evidence="3" type="synonym">rps2</name>
</gene>
<dbReference type="GO" id="GO:0005763">
    <property type="term" value="C:mitochondrial small ribosomal subunit"/>
    <property type="evidence" value="ECO:0007669"/>
    <property type="project" value="TreeGrafter"/>
</dbReference>
<dbReference type="PANTHER" id="PTHR12534">
    <property type="entry name" value="30S RIBOSOMAL PROTEIN S2 PROKARYOTIC AND ORGANELLAR"/>
    <property type="match status" value="1"/>
</dbReference>
<dbReference type="SUPFAM" id="SSF52313">
    <property type="entry name" value="Ribosomal protein S2"/>
    <property type="match status" value="1"/>
</dbReference>
<name>A0A5J6XFQ9_9CHLO</name>
<dbReference type="Gene3D" id="3.40.50.10490">
    <property type="entry name" value="Glucose-6-phosphate isomerase like protein, domain 1"/>
    <property type="match status" value="1"/>
</dbReference>
<keyword evidence="3" id="KW-0687">Ribonucleoprotein</keyword>
<dbReference type="EMBL" id="MK995333">
    <property type="protein sequence ID" value="QFK68992.1"/>
    <property type="molecule type" value="Genomic_DNA"/>
</dbReference>
<dbReference type="PANTHER" id="PTHR12534:SF0">
    <property type="entry name" value="SMALL RIBOSOMAL SUBUNIT PROTEIN US2M"/>
    <property type="match status" value="1"/>
</dbReference>
<organism evidence="4">
    <name type="scientific">Asterarcys sp. GP-2019</name>
    <dbReference type="NCBI Taxonomy" id="2650791"/>
    <lineage>
        <taxon>Eukaryota</taxon>
        <taxon>Viridiplantae</taxon>
        <taxon>Chlorophyta</taxon>
        <taxon>core chlorophytes</taxon>
        <taxon>Chlorophyceae</taxon>
        <taxon>CS clade</taxon>
        <taxon>Sphaeropleales</taxon>
        <taxon>Scenedesmaceae</taxon>
        <taxon>Asterarcys</taxon>
    </lineage>
</organism>